<gene>
    <name evidence="4" type="ORF">A2672_00610</name>
</gene>
<dbReference type="Pfam" id="PF00072">
    <property type="entry name" value="Response_reg"/>
    <property type="match status" value="1"/>
</dbReference>
<dbReference type="AlphaFoldDB" id="A0A1G2QZN3"/>
<keyword evidence="1 2" id="KW-0597">Phosphoprotein</keyword>
<evidence type="ECO:0000256" key="2">
    <source>
        <dbReference type="PROSITE-ProRule" id="PRU00169"/>
    </source>
</evidence>
<sequence>MVQKKSILLIEDDPLLLDIYTTKFREAGFQVRVADSGEKALRIFSKARPSVIVVDIVLPYVDGWGLLAAARKLQNLKHSKIVVLSNLGQKEEIEKGIALGADRYLIKAHFTPTQVVEEVKSLLVSS</sequence>
<evidence type="ECO:0000256" key="1">
    <source>
        <dbReference type="ARBA" id="ARBA00022553"/>
    </source>
</evidence>
<reference evidence="4 5" key="1">
    <citation type="journal article" date="2016" name="Nat. Commun.">
        <title>Thousands of microbial genomes shed light on interconnected biogeochemical processes in an aquifer system.</title>
        <authorList>
            <person name="Anantharaman K."/>
            <person name="Brown C.T."/>
            <person name="Hug L.A."/>
            <person name="Sharon I."/>
            <person name="Castelle C.J."/>
            <person name="Probst A.J."/>
            <person name="Thomas B.C."/>
            <person name="Singh A."/>
            <person name="Wilkins M.J."/>
            <person name="Karaoz U."/>
            <person name="Brodie E.L."/>
            <person name="Williams K.H."/>
            <person name="Hubbard S.S."/>
            <person name="Banfield J.F."/>
        </authorList>
    </citation>
    <scope>NUCLEOTIDE SEQUENCE [LARGE SCALE GENOMIC DNA]</scope>
</reference>
<evidence type="ECO:0000313" key="4">
    <source>
        <dbReference type="EMBL" id="OHA65917.1"/>
    </source>
</evidence>
<dbReference type="Proteomes" id="UP000178065">
    <property type="component" value="Unassembled WGS sequence"/>
</dbReference>
<dbReference type="STRING" id="1802448.A2672_00610"/>
<proteinExistence type="predicted"/>
<dbReference type="SMART" id="SM00448">
    <property type="entry name" value="REC"/>
    <property type="match status" value="1"/>
</dbReference>
<name>A0A1G2QZN3_9BACT</name>
<accession>A0A1G2QZN3</accession>
<feature type="domain" description="Response regulatory" evidence="3">
    <location>
        <begin position="6"/>
        <end position="122"/>
    </location>
</feature>
<dbReference type="PANTHER" id="PTHR44591:SF3">
    <property type="entry name" value="RESPONSE REGULATORY DOMAIN-CONTAINING PROTEIN"/>
    <property type="match status" value="1"/>
</dbReference>
<dbReference type="Gene3D" id="3.40.50.2300">
    <property type="match status" value="1"/>
</dbReference>
<dbReference type="InterPro" id="IPR050595">
    <property type="entry name" value="Bact_response_regulator"/>
</dbReference>
<dbReference type="CDD" id="cd00156">
    <property type="entry name" value="REC"/>
    <property type="match status" value="1"/>
</dbReference>
<dbReference type="EMBL" id="MHTT01000009">
    <property type="protein sequence ID" value="OHA65917.1"/>
    <property type="molecule type" value="Genomic_DNA"/>
</dbReference>
<evidence type="ECO:0000313" key="5">
    <source>
        <dbReference type="Proteomes" id="UP000178065"/>
    </source>
</evidence>
<protein>
    <recommendedName>
        <fullName evidence="3">Response regulatory domain-containing protein</fullName>
    </recommendedName>
</protein>
<feature type="modified residue" description="4-aspartylphosphate" evidence="2">
    <location>
        <position position="55"/>
    </location>
</feature>
<dbReference type="InterPro" id="IPR011006">
    <property type="entry name" value="CheY-like_superfamily"/>
</dbReference>
<dbReference type="InterPro" id="IPR001789">
    <property type="entry name" value="Sig_transdc_resp-reg_receiver"/>
</dbReference>
<dbReference type="PROSITE" id="PS50110">
    <property type="entry name" value="RESPONSE_REGULATORY"/>
    <property type="match status" value="1"/>
</dbReference>
<dbReference type="SUPFAM" id="SSF52172">
    <property type="entry name" value="CheY-like"/>
    <property type="match status" value="1"/>
</dbReference>
<dbReference type="GO" id="GO:0000160">
    <property type="term" value="P:phosphorelay signal transduction system"/>
    <property type="evidence" value="ECO:0007669"/>
    <property type="project" value="InterPro"/>
</dbReference>
<dbReference type="PANTHER" id="PTHR44591">
    <property type="entry name" value="STRESS RESPONSE REGULATOR PROTEIN 1"/>
    <property type="match status" value="1"/>
</dbReference>
<evidence type="ECO:0000259" key="3">
    <source>
        <dbReference type="PROSITE" id="PS50110"/>
    </source>
</evidence>
<comment type="caution">
    <text evidence="4">The sequence shown here is derived from an EMBL/GenBank/DDBJ whole genome shotgun (WGS) entry which is preliminary data.</text>
</comment>
<organism evidence="4 5">
    <name type="scientific">Candidatus Wildermuthbacteria bacterium RIFCSPHIGHO2_01_FULL_49_22b</name>
    <dbReference type="NCBI Taxonomy" id="1802448"/>
    <lineage>
        <taxon>Bacteria</taxon>
        <taxon>Candidatus Wildermuthiibacteriota</taxon>
    </lineage>
</organism>